<keyword evidence="1" id="KW-0472">Membrane</keyword>
<dbReference type="PANTHER" id="PTHR10704">
    <property type="entry name" value="CARBOHYDRATE SULFOTRANSFERASE"/>
    <property type="match status" value="1"/>
</dbReference>
<reference evidence="3" key="2">
    <citation type="submission" date="2021-01" db="UniProtKB">
        <authorList>
            <consortium name="EnsemblMetazoa"/>
        </authorList>
    </citation>
    <scope>IDENTIFICATION</scope>
</reference>
<dbReference type="GO" id="GO:0001517">
    <property type="term" value="F:N-acetylglucosamine 6-O-sulfotransferase activity"/>
    <property type="evidence" value="ECO:0000318"/>
    <property type="project" value="GO_Central"/>
</dbReference>
<keyword evidence="4" id="KW-1185">Reference proteome</keyword>
<dbReference type="GO" id="GO:0006790">
    <property type="term" value="P:sulfur compound metabolic process"/>
    <property type="evidence" value="ECO:0000318"/>
    <property type="project" value="GO_Central"/>
</dbReference>
<dbReference type="GeneID" id="574872"/>
<dbReference type="InterPro" id="IPR027417">
    <property type="entry name" value="P-loop_NTPase"/>
</dbReference>
<dbReference type="PANTHER" id="PTHR10704:SF44">
    <property type="entry name" value="LD35051P-RELATED"/>
    <property type="match status" value="1"/>
</dbReference>
<evidence type="ECO:0000256" key="1">
    <source>
        <dbReference type="SAM" id="Phobius"/>
    </source>
</evidence>
<dbReference type="AlphaFoldDB" id="A0A7M7RBT3"/>
<dbReference type="InterPro" id="IPR000863">
    <property type="entry name" value="Sulfotransferase_dom"/>
</dbReference>
<dbReference type="RefSeq" id="XP_780367.3">
    <property type="nucleotide sequence ID" value="XM_775274.4"/>
</dbReference>
<protein>
    <recommendedName>
        <fullName evidence="2">Sulfotransferase domain-containing protein</fullName>
    </recommendedName>
</protein>
<evidence type="ECO:0000259" key="2">
    <source>
        <dbReference type="Pfam" id="PF00685"/>
    </source>
</evidence>
<dbReference type="Gene3D" id="3.40.50.300">
    <property type="entry name" value="P-loop containing nucleotide triphosphate hydrolases"/>
    <property type="match status" value="1"/>
</dbReference>
<reference evidence="4" key="1">
    <citation type="submission" date="2015-02" db="EMBL/GenBank/DDBJ databases">
        <title>Genome sequencing for Strongylocentrotus purpuratus.</title>
        <authorList>
            <person name="Murali S."/>
            <person name="Liu Y."/>
            <person name="Vee V."/>
            <person name="English A."/>
            <person name="Wang M."/>
            <person name="Skinner E."/>
            <person name="Han Y."/>
            <person name="Muzny D.M."/>
            <person name="Worley K.C."/>
            <person name="Gibbs R.A."/>
        </authorList>
    </citation>
    <scope>NUCLEOTIDE SEQUENCE</scope>
</reference>
<dbReference type="OMA" id="QWTRDSI"/>
<keyword evidence="1" id="KW-0812">Transmembrane</keyword>
<organism evidence="3 4">
    <name type="scientific">Strongylocentrotus purpuratus</name>
    <name type="common">Purple sea urchin</name>
    <dbReference type="NCBI Taxonomy" id="7668"/>
    <lineage>
        <taxon>Eukaryota</taxon>
        <taxon>Metazoa</taxon>
        <taxon>Echinodermata</taxon>
        <taxon>Eleutherozoa</taxon>
        <taxon>Echinozoa</taxon>
        <taxon>Echinoidea</taxon>
        <taxon>Euechinoidea</taxon>
        <taxon>Echinacea</taxon>
        <taxon>Camarodonta</taxon>
        <taxon>Echinidea</taxon>
        <taxon>Strongylocentrotidae</taxon>
        <taxon>Strongylocentrotus</taxon>
    </lineage>
</organism>
<dbReference type="SUPFAM" id="SSF52540">
    <property type="entry name" value="P-loop containing nucleoside triphosphate hydrolases"/>
    <property type="match status" value="1"/>
</dbReference>
<accession>A0A7M7RBT3</accession>
<dbReference type="Pfam" id="PF00685">
    <property type="entry name" value="Sulfotransfer_1"/>
    <property type="match status" value="1"/>
</dbReference>
<feature type="domain" description="Sulfotransferase" evidence="2">
    <location>
        <begin position="193"/>
        <end position="508"/>
    </location>
</feature>
<dbReference type="EnsemblMetazoa" id="XM_775274">
    <property type="protein sequence ID" value="XP_780367"/>
    <property type="gene ID" value="LOC574872"/>
</dbReference>
<dbReference type="InParanoid" id="A0A7M7RBT3"/>
<dbReference type="OrthoDB" id="6138663at2759"/>
<name>A0A7M7RBT3_STRPU</name>
<proteinExistence type="predicted"/>
<dbReference type="Proteomes" id="UP000007110">
    <property type="component" value="Unassembled WGS sequence"/>
</dbReference>
<evidence type="ECO:0000313" key="3">
    <source>
        <dbReference type="EnsemblMetazoa" id="XP_780367"/>
    </source>
</evidence>
<keyword evidence="1" id="KW-1133">Transmembrane helix</keyword>
<evidence type="ECO:0000313" key="4">
    <source>
        <dbReference type="Proteomes" id="UP000007110"/>
    </source>
</evidence>
<feature type="transmembrane region" description="Helical" evidence="1">
    <location>
        <begin position="26"/>
        <end position="44"/>
    </location>
</feature>
<sequence>MMGAERTPCYGILHMKVISSASTSRLFRSLLLFMSILFVLLFVYQNTKSSRHSRPILAQESLPIRKHTRPRKVVSIDPHRLRARNQSKRWIRQRKQITQTANKTAELGTSRLEELKQGMLVTRSMADYILEHTQGNARMRDVFDDSERTREAQKLQENRYWTQVKDELVRKDYKYDDISEDVVKNESTRPVFIVILARMRTGSTLIGEIFNQNPSLFFIYEPLISIDPLLRSGHVDVSQHGNISSDLLLGYSRCDFRENLTRSWLRWNGGSVRNSKIVSLCKKPPGPKSRYRNCSAITVDDMRNVCRQSHHRVCIKTIRSDLDYFKPLVDAGKNVKIIHLVRDPRGTANSRRLYYNFSRPKLPPRIIKGNARRTWKGKLDSLGLLGDYPDHVVHTIPRLCQWTRDSILQVQNKKPSWLRNRYKLVRYEDFALDPLRAARQIYDFVGLEFPRVVKEWIVSNTRFNDQRSVKLFSTHKNSIETALRWRQALRPLQVRQVEQICPATMKLLGYKKVENISDIANINVSLVEPCRFRIRSETVVKLNTMLPSDSDKRINISF</sequence>
<dbReference type="KEGG" id="spu:574872"/>
<dbReference type="InterPro" id="IPR051135">
    <property type="entry name" value="Gal/GlcNAc/GalNAc_ST"/>
</dbReference>
<dbReference type="GO" id="GO:0006044">
    <property type="term" value="P:N-acetylglucosamine metabolic process"/>
    <property type="evidence" value="ECO:0000318"/>
    <property type="project" value="GO_Central"/>
</dbReference>